<dbReference type="SUPFAM" id="SSF56563">
    <property type="entry name" value="Major capsid protein gp5"/>
    <property type="match status" value="1"/>
</dbReference>
<comment type="subcellular location">
    <subcellularLocation>
        <location evidence="1">Virion</location>
    </subcellularLocation>
</comment>
<dbReference type="Proteomes" id="UP000466445">
    <property type="component" value="Chromosome"/>
</dbReference>
<evidence type="ECO:0000256" key="1">
    <source>
        <dbReference type="ARBA" id="ARBA00004328"/>
    </source>
</evidence>
<dbReference type="RefSeq" id="WP_163698653.1">
    <property type="nucleotide sequence ID" value="NZ_AP022595.1"/>
</dbReference>
<dbReference type="NCBIfam" id="TIGR01554">
    <property type="entry name" value="major_cap_HK97"/>
    <property type="match status" value="1"/>
</dbReference>
<evidence type="ECO:0000259" key="2">
    <source>
        <dbReference type="Pfam" id="PF05065"/>
    </source>
</evidence>
<dbReference type="EMBL" id="AP022595">
    <property type="protein sequence ID" value="BBY60219.1"/>
    <property type="molecule type" value="Genomic_DNA"/>
</dbReference>
<accession>A0A7I7SVN2</accession>
<proteinExistence type="predicted"/>
<evidence type="ECO:0000313" key="4">
    <source>
        <dbReference type="Proteomes" id="UP000466445"/>
    </source>
</evidence>
<dbReference type="Pfam" id="PF05065">
    <property type="entry name" value="Phage_capsid"/>
    <property type="match status" value="1"/>
</dbReference>
<dbReference type="AlphaFoldDB" id="A0A7I7SVN2"/>
<reference evidence="3 4" key="1">
    <citation type="journal article" date="2019" name="Emerg. Microbes Infect.">
        <title>Comprehensive subspecies identification of 175 nontuberculous mycobacteria species based on 7547 genomic profiles.</title>
        <authorList>
            <person name="Matsumoto Y."/>
            <person name="Kinjo T."/>
            <person name="Motooka D."/>
            <person name="Nabeya D."/>
            <person name="Jung N."/>
            <person name="Uechi K."/>
            <person name="Horii T."/>
            <person name="Iida T."/>
            <person name="Fujita J."/>
            <person name="Nakamura S."/>
        </authorList>
    </citation>
    <scope>NUCLEOTIDE SEQUENCE [LARGE SCALE GENOMIC DNA]</scope>
    <source>
        <strain evidence="3 4">JCM 30395</strain>
    </source>
</reference>
<dbReference type="KEGG" id="msar:MSAR_33550"/>
<organism evidence="3 4">
    <name type="scientific">Mycolicibacterium sarraceniae</name>
    <dbReference type="NCBI Taxonomy" id="1534348"/>
    <lineage>
        <taxon>Bacteria</taxon>
        <taxon>Bacillati</taxon>
        <taxon>Actinomycetota</taxon>
        <taxon>Actinomycetes</taxon>
        <taxon>Mycobacteriales</taxon>
        <taxon>Mycobacteriaceae</taxon>
        <taxon>Mycolicibacterium</taxon>
    </lineage>
</organism>
<evidence type="ECO:0000313" key="3">
    <source>
        <dbReference type="EMBL" id="BBY60219.1"/>
    </source>
</evidence>
<protein>
    <recommendedName>
        <fullName evidence="2">Phage capsid-like C-terminal domain-containing protein</fullName>
    </recommendedName>
</protein>
<name>A0A7I7SVN2_9MYCO</name>
<gene>
    <name evidence="3" type="ORF">MSAR_33550</name>
</gene>
<dbReference type="Gene3D" id="3.30.2400.10">
    <property type="entry name" value="Major capsid protein gp5"/>
    <property type="match status" value="1"/>
</dbReference>
<sequence length="250" mass="26286">MVSLLDVLPARIVPPSYTFIRQSTRTNNAAPVAVAGTKPTTVLGITSVENRLRVVAHVSEQLDHYMLSDAPNLEKFVSDEMLYGLRKAVETEVISGDGTGEHFTGILNTSGVVTQAFATNALTSIRKALTALSVSDYAPAAIVLSAGDWEAIELLAVTSGATDVQGAPIDPTARRLWGVPVVLNQGLGAKTGLVLGEGSVTIDHDGELDTRWSENVGTDFTSNSLRCRVEGRFGVSVNQPGAVVKVATAA</sequence>
<feature type="domain" description="Phage capsid-like C-terminal" evidence="2">
    <location>
        <begin position="17"/>
        <end position="246"/>
    </location>
</feature>
<dbReference type="Gene3D" id="3.30.2320.10">
    <property type="entry name" value="hypothetical protein PF0899 domain"/>
    <property type="match status" value="1"/>
</dbReference>
<keyword evidence="4" id="KW-1185">Reference proteome</keyword>
<dbReference type="InterPro" id="IPR024455">
    <property type="entry name" value="Phage_capsid"/>
</dbReference>
<dbReference type="InterPro" id="IPR054612">
    <property type="entry name" value="Phage_capsid-like_C"/>
</dbReference>